<evidence type="ECO:0008006" key="4">
    <source>
        <dbReference type="Google" id="ProtNLM"/>
    </source>
</evidence>
<keyword evidence="1" id="KW-0472">Membrane</keyword>
<feature type="transmembrane region" description="Helical" evidence="1">
    <location>
        <begin position="281"/>
        <end position="300"/>
    </location>
</feature>
<organism evidence="2 3">
    <name type="scientific">Pseudomonas marginalis</name>
    <name type="common">Pseudomonas panacis</name>
    <dbReference type="NCBI Taxonomy" id="298"/>
    <lineage>
        <taxon>Bacteria</taxon>
        <taxon>Pseudomonadati</taxon>
        <taxon>Pseudomonadota</taxon>
        <taxon>Gammaproteobacteria</taxon>
        <taxon>Pseudomonadales</taxon>
        <taxon>Pseudomonadaceae</taxon>
        <taxon>Pseudomonas</taxon>
    </lineage>
</organism>
<reference evidence="2 3" key="1">
    <citation type="submission" date="2019-06" db="EMBL/GenBank/DDBJ databases">
        <title>Pseudomonas bimorpha sp. nov. isolated from bovine raw milk and skim milk concentrate.</title>
        <authorList>
            <person name="Hofmann K."/>
            <person name="Huptas C."/>
            <person name="Doll E."/>
            <person name="Scherer S."/>
            <person name="Wenning M."/>
        </authorList>
    </citation>
    <scope>NUCLEOTIDE SEQUENCE [LARGE SCALE GENOMIC DNA]</scope>
    <source>
        <strain evidence="2 3">DSM 13124</strain>
    </source>
</reference>
<protein>
    <recommendedName>
        <fullName evidence="4">SSU ribosomal protein S2p (SAe)</fullName>
    </recommendedName>
</protein>
<evidence type="ECO:0000256" key="1">
    <source>
        <dbReference type="SAM" id="Phobius"/>
    </source>
</evidence>
<sequence length="315" mass="33733">MPPPYAFINEHRQTSVELKAKLRLSKHAEAKFDALNTHIRNVVVLPGQLVIIGDETTASCTLEESRLMRAAWDIRHSVMAEGADTFALHNYDLLQKLLGYASLGIGTAGDAWSRHLQEIVNTLDEIDALHKQSLRLGGGAARDDFLARRQVLFAKLEAQMRSFARYGTGLRNEGSIKKMLGISTKSYLHSGEINQYSKTIARVSKTAKFLKNGTPLGIALSTTATALEIKEACSTGRDQQCRKAKYVEAGKLTFGVAGGIIGGQMGMGLCIAVMAPTAGPFALGCLLIAGGAMGFALGNLGSEVGAAAGEVLYEY</sequence>
<evidence type="ECO:0000313" key="3">
    <source>
        <dbReference type="Proteomes" id="UP000316123"/>
    </source>
</evidence>
<dbReference type="Proteomes" id="UP000316123">
    <property type="component" value="Unassembled WGS sequence"/>
</dbReference>
<dbReference type="OrthoDB" id="6823140at2"/>
<keyword evidence="1" id="KW-0812">Transmembrane</keyword>
<feature type="transmembrane region" description="Helical" evidence="1">
    <location>
        <begin position="252"/>
        <end position="275"/>
    </location>
</feature>
<dbReference type="EMBL" id="VFEQ01000002">
    <property type="protein sequence ID" value="TWR62039.1"/>
    <property type="molecule type" value="Genomic_DNA"/>
</dbReference>
<name>A0A9X9BWV4_PSEMA</name>
<gene>
    <name evidence="2" type="ORF">FIV41_03835</name>
</gene>
<keyword evidence="1" id="KW-1133">Transmembrane helix</keyword>
<accession>A0A9X9BWV4</accession>
<dbReference type="RefSeq" id="WP_074848525.1">
    <property type="nucleotide sequence ID" value="NZ_FNSU01000004.1"/>
</dbReference>
<dbReference type="AlphaFoldDB" id="A0A9X9BWV4"/>
<comment type="caution">
    <text evidence="2">The sequence shown here is derived from an EMBL/GenBank/DDBJ whole genome shotgun (WGS) entry which is preliminary data.</text>
</comment>
<evidence type="ECO:0000313" key="2">
    <source>
        <dbReference type="EMBL" id="TWR62039.1"/>
    </source>
</evidence>
<proteinExistence type="predicted"/>